<dbReference type="GO" id="GO:0000027">
    <property type="term" value="P:ribosomal large subunit assembly"/>
    <property type="evidence" value="ECO:0007669"/>
    <property type="project" value="TreeGrafter"/>
</dbReference>
<dbReference type="STRING" id="78915.A0A4P9XJ62"/>
<keyword evidence="3" id="KW-1185">Reference proteome</keyword>
<dbReference type="InterPro" id="IPR007109">
    <property type="entry name" value="Brix"/>
</dbReference>
<feature type="non-terminal residue" evidence="2">
    <location>
        <position position="1"/>
    </location>
</feature>
<sequence length="270" mass="30153">IRAGRVGMSVSTLVQDVRAVMEPNTATRLRERKTNRLKDFAQVAGQLGVTHMMAFARTETGTNLRIARLPHGPTLTFRVCTYSLVKDVLAVQRNPKSPGTEFLTAPLLVMNGFGGEQKEMKLMTAMFQNLFAPINVKTMKLTEARRVVLLNYNAEAGTIDFRHYSIHVKPVGVTKGVKRVILNTNVPNLANFEDVSDYVLREAFASESDVEDGPENTVTLAHRYVGRNNDRSDQRAVRLVEMGPRMELRLLKVQAGLCDGEVLYHSYGEC</sequence>
<reference evidence="3" key="1">
    <citation type="journal article" date="2018" name="Nat. Microbiol.">
        <title>Leveraging single-cell genomics to expand the fungal tree of life.</title>
        <authorList>
            <person name="Ahrendt S.R."/>
            <person name="Quandt C.A."/>
            <person name="Ciobanu D."/>
            <person name="Clum A."/>
            <person name="Salamov A."/>
            <person name="Andreopoulos B."/>
            <person name="Cheng J.F."/>
            <person name="Woyke T."/>
            <person name="Pelin A."/>
            <person name="Henrissat B."/>
            <person name="Reynolds N.K."/>
            <person name="Benny G.L."/>
            <person name="Smith M.E."/>
            <person name="James T.Y."/>
            <person name="Grigoriev I.V."/>
        </authorList>
    </citation>
    <scope>NUCLEOTIDE SEQUENCE [LARGE SCALE GENOMIC DNA]</scope>
    <source>
        <strain evidence="3">RSA 1356</strain>
    </source>
</reference>
<accession>A0A4P9XJ62</accession>
<dbReference type="OrthoDB" id="10261452at2759"/>
<gene>
    <name evidence="2" type="ORF">THASP1DRAFT_19396</name>
</gene>
<dbReference type="AlphaFoldDB" id="A0A4P9XJ62"/>
<name>A0A4P9XJ62_9FUNG</name>
<dbReference type="GO" id="GO:0006364">
    <property type="term" value="P:rRNA processing"/>
    <property type="evidence" value="ECO:0007669"/>
    <property type="project" value="InterPro"/>
</dbReference>
<dbReference type="Pfam" id="PF04427">
    <property type="entry name" value="Brix"/>
    <property type="match status" value="1"/>
</dbReference>
<proteinExistence type="predicted"/>
<evidence type="ECO:0000259" key="1">
    <source>
        <dbReference type="PROSITE" id="PS50833"/>
    </source>
</evidence>
<feature type="domain" description="Brix" evidence="1">
    <location>
        <begin position="1"/>
        <end position="259"/>
    </location>
</feature>
<dbReference type="EMBL" id="KZ993039">
    <property type="protein sequence ID" value="RKP05756.1"/>
    <property type="molecule type" value="Genomic_DNA"/>
</dbReference>
<dbReference type="PANTHER" id="PTHR12661:SF5">
    <property type="entry name" value="SUPPRESSOR OF SWI4 1 HOMOLOG"/>
    <property type="match status" value="1"/>
</dbReference>
<protein>
    <submittedName>
        <fullName evidence="2">Brix domain-containing protein</fullName>
    </submittedName>
</protein>
<dbReference type="SMART" id="SM00879">
    <property type="entry name" value="Brix"/>
    <property type="match status" value="1"/>
</dbReference>
<dbReference type="InterPro" id="IPR045112">
    <property type="entry name" value="PPAN-like"/>
</dbReference>
<organism evidence="2 3">
    <name type="scientific">Thamnocephalis sphaerospora</name>
    <dbReference type="NCBI Taxonomy" id="78915"/>
    <lineage>
        <taxon>Eukaryota</taxon>
        <taxon>Fungi</taxon>
        <taxon>Fungi incertae sedis</taxon>
        <taxon>Zoopagomycota</taxon>
        <taxon>Zoopagomycotina</taxon>
        <taxon>Zoopagomycetes</taxon>
        <taxon>Zoopagales</taxon>
        <taxon>Sigmoideomycetaceae</taxon>
        <taxon>Thamnocephalis</taxon>
    </lineage>
</organism>
<dbReference type="GO" id="GO:0019843">
    <property type="term" value="F:rRNA binding"/>
    <property type="evidence" value="ECO:0007669"/>
    <property type="project" value="InterPro"/>
</dbReference>
<dbReference type="Proteomes" id="UP000271241">
    <property type="component" value="Unassembled WGS sequence"/>
</dbReference>
<dbReference type="PROSITE" id="PS50833">
    <property type="entry name" value="BRIX"/>
    <property type="match status" value="1"/>
</dbReference>
<dbReference type="GO" id="GO:0030687">
    <property type="term" value="C:preribosome, large subunit precursor"/>
    <property type="evidence" value="ECO:0007669"/>
    <property type="project" value="TreeGrafter"/>
</dbReference>
<evidence type="ECO:0000313" key="3">
    <source>
        <dbReference type="Proteomes" id="UP000271241"/>
    </source>
</evidence>
<evidence type="ECO:0000313" key="2">
    <source>
        <dbReference type="EMBL" id="RKP05756.1"/>
    </source>
</evidence>
<dbReference type="PANTHER" id="PTHR12661">
    <property type="entry name" value="PETER PAN-RELATED"/>
    <property type="match status" value="1"/>
</dbReference>